<dbReference type="SUPFAM" id="SSF109854">
    <property type="entry name" value="DinB/YfiT-like putative metalloenzymes"/>
    <property type="match status" value="1"/>
</dbReference>
<proteinExistence type="predicted"/>
<evidence type="ECO:0000256" key="1">
    <source>
        <dbReference type="SAM" id="MobiDB-lite"/>
    </source>
</evidence>
<keyword evidence="3" id="KW-1185">Reference proteome</keyword>
<dbReference type="Pfam" id="PF04978">
    <property type="entry name" value="MST"/>
    <property type="match status" value="1"/>
</dbReference>
<organism evidence="2 3">
    <name type="scientific">Nocardioides dubius</name>
    <dbReference type="NCBI Taxonomy" id="317019"/>
    <lineage>
        <taxon>Bacteria</taxon>
        <taxon>Bacillati</taxon>
        <taxon>Actinomycetota</taxon>
        <taxon>Actinomycetes</taxon>
        <taxon>Propionibacteriales</taxon>
        <taxon>Nocardioidaceae</taxon>
        <taxon>Nocardioides</taxon>
    </lineage>
</organism>
<name>A0ABN1TXP8_9ACTN</name>
<dbReference type="Proteomes" id="UP001501581">
    <property type="component" value="Unassembled WGS sequence"/>
</dbReference>
<dbReference type="InterPro" id="IPR034660">
    <property type="entry name" value="DinB/YfiT-like"/>
</dbReference>
<dbReference type="EMBL" id="BAAALG010000010">
    <property type="protein sequence ID" value="GAA1104548.1"/>
    <property type="molecule type" value="Genomic_DNA"/>
</dbReference>
<protein>
    <submittedName>
        <fullName evidence="2">DinB family protein</fullName>
    </submittedName>
</protein>
<dbReference type="RefSeq" id="WP_343994828.1">
    <property type="nucleotide sequence ID" value="NZ_BAAALG010000010.1"/>
</dbReference>
<gene>
    <name evidence="2" type="ORF">GCM10009668_24710</name>
</gene>
<comment type="caution">
    <text evidence="2">The sequence shown here is derived from an EMBL/GenBank/DDBJ whole genome shotgun (WGS) entry which is preliminary data.</text>
</comment>
<sequence>MSFDGMWLPAGEDPREPAAPPRGERDTLLDYLEAYRLTLRLKCDGLDPEQLARRSVPPSGLSLLGLVRHMARVEHHWFHRVIAGNLDEPRLYPSDHGFEEIAGDQANVDDAFSGLAYQVERSRAILKRAALDDLVTVSDEQIEVRDVVVHMIEEYARHCGHADLLRECIDGRTGQ</sequence>
<dbReference type="InterPro" id="IPR007061">
    <property type="entry name" value="MST-like"/>
</dbReference>
<dbReference type="Gene3D" id="1.20.120.450">
    <property type="entry name" value="dinb family like domain"/>
    <property type="match status" value="1"/>
</dbReference>
<evidence type="ECO:0000313" key="2">
    <source>
        <dbReference type="EMBL" id="GAA1104548.1"/>
    </source>
</evidence>
<feature type="compositionally biased region" description="Basic and acidic residues" evidence="1">
    <location>
        <begin position="12"/>
        <end position="24"/>
    </location>
</feature>
<accession>A0ABN1TXP8</accession>
<reference evidence="2 3" key="1">
    <citation type="journal article" date="2019" name="Int. J. Syst. Evol. Microbiol.">
        <title>The Global Catalogue of Microorganisms (GCM) 10K type strain sequencing project: providing services to taxonomists for standard genome sequencing and annotation.</title>
        <authorList>
            <consortium name="The Broad Institute Genomics Platform"/>
            <consortium name="The Broad Institute Genome Sequencing Center for Infectious Disease"/>
            <person name="Wu L."/>
            <person name="Ma J."/>
        </authorList>
    </citation>
    <scope>NUCLEOTIDE SEQUENCE [LARGE SCALE GENOMIC DNA]</scope>
    <source>
        <strain evidence="2 3">JCM 13008</strain>
    </source>
</reference>
<evidence type="ECO:0000313" key="3">
    <source>
        <dbReference type="Proteomes" id="UP001501581"/>
    </source>
</evidence>
<feature type="region of interest" description="Disordered" evidence="1">
    <location>
        <begin position="1"/>
        <end position="24"/>
    </location>
</feature>